<organism evidence="2 3">
    <name type="scientific">Edaphobacter aggregans</name>
    <dbReference type="NCBI Taxonomy" id="570835"/>
    <lineage>
        <taxon>Bacteria</taxon>
        <taxon>Pseudomonadati</taxon>
        <taxon>Acidobacteriota</taxon>
        <taxon>Terriglobia</taxon>
        <taxon>Terriglobales</taxon>
        <taxon>Acidobacteriaceae</taxon>
        <taxon>Edaphobacter</taxon>
    </lineage>
</organism>
<dbReference type="OrthoDB" id="7618855at2"/>
<keyword evidence="3" id="KW-1185">Reference proteome</keyword>
<protein>
    <submittedName>
        <fullName evidence="2">Putative small integral membrane protein</fullName>
    </submittedName>
</protein>
<dbReference type="Pfam" id="PF09933">
    <property type="entry name" value="DUF2165"/>
    <property type="match status" value="1"/>
</dbReference>
<feature type="transmembrane region" description="Helical" evidence="1">
    <location>
        <begin position="106"/>
        <end position="129"/>
    </location>
</feature>
<keyword evidence="1" id="KW-1133">Transmembrane helix</keyword>
<keyword evidence="1" id="KW-0812">Transmembrane</keyword>
<name>A0A3R9WH52_9BACT</name>
<dbReference type="InterPro" id="IPR018681">
    <property type="entry name" value="DUF2165_transmembrane"/>
</dbReference>
<keyword evidence="1" id="KW-0472">Membrane</keyword>
<sequence>MAVRVSKCLLVFSVALFYTFVVFNNTTDYNSNYQFVRHVLQMDSTFPGNGGMWRAINKPSIHTIFYLSIIFWEIITAVLCWWGGISLVRALKLPAEQFIRSKNVGVIALTLGILMWSVAFLSVGGEWFLMWQSRTWNGQDAAFRMFVVLGIVLLYLVMPEARDAND</sequence>
<dbReference type="RefSeq" id="WP_125485629.1">
    <property type="nucleotide sequence ID" value="NZ_RSDW01000001.1"/>
</dbReference>
<accession>A0A3R9WH52</accession>
<comment type="caution">
    <text evidence="2">The sequence shown here is derived from an EMBL/GenBank/DDBJ whole genome shotgun (WGS) entry which is preliminary data.</text>
</comment>
<gene>
    <name evidence="2" type="ORF">EDE15_2630</name>
</gene>
<reference evidence="2 3" key="1">
    <citation type="submission" date="2018-12" db="EMBL/GenBank/DDBJ databases">
        <title>Sequencing of bacterial isolates from soil warming experiment in Harvard Forest, Massachusetts, USA.</title>
        <authorList>
            <person name="Deangelis K."/>
        </authorList>
    </citation>
    <scope>NUCLEOTIDE SEQUENCE [LARGE SCALE GENOMIC DNA]</scope>
    <source>
        <strain evidence="2 3">EB153</strain>
    </source>
</reference>
<dbReference type="EMBL" id="RSDW01000001">
    <property type="protein sequence ID" value="RSL17102.1"/>
    <property type="molecule type" value="Genomic_DNA"/>
</dbReference>
<evidence type="ECO:0000313" key="3">
    <source>
        <dbReference type="Proteomes" id="UP000269669"/>
    </source>
</evidence>
<evidence type="ECO:0000256" key="1">
    <source>
        <dbReference type="SAM" id="Phobius"/>
    </source>
</evidence>
<feature type="transmembrane region" description="Helical" evidence="1">
    <location>
        <begin position="64"/>
        <end position="85"/>
    </location>
</feature>
<dbReference type="AlphaFoldDB" id="A0A3R9WH52"/>
<evidence type="ECO:0000313" key="2">
    <source>
        <dbReference type="EMBL" id="RSL17102.1"/>
    </source>
</evidence>
<feature type="transmembrane region" description="Helical" evidence="1">
    <location>
        <begin position="141"/>
        <end position="158"/>
    </location>
</feature>
<dbReference type="Proteomes" id="UP000269669">
    <property type="component" value="Unassembled WGS sequence"/>
</dbReference>
<proteinExistence type="predicted"/>